<dbReference type="InterPro" id="IPR035925">
    <property type="entry name" value="BSD_dom_sf"/>
</dbReference>
<protein>
    <recommendedName>
        <fullName evidence="2">BSD domain-containing protein</fullName>
    </recommendedName>
</protein>
<dbReference type="EMBL" id="JAINUG010001192">
    <property type="protein sequence ID" value="KAJ8358078.1"/>
    <property type="molecule type" value="Genomic_DNA"/>
</dbReference>
<dbReference type="GO" id="GO:0000439">
    <property type="term" value="C:transcription factor TFIIH core complex"/>
    <property type="evidence" value="ECO:0007669"/>
    <property type="project" value="InterPro"/>
</dbReference>
<evidence type="ECO:0000313" key="4">
    <source>
        <dbReference type="Proteomes" id="UP001221898"/>
    </source>
</evidence>
<accession>A0AAD7VXZ3</accession>
<gene>
    <name evidence="3" type="ORF">AAFF_G00036650</name>
</gene>
<dbReference type="Gene3D" id="6.10.140.1200">
    <property type="match status" value="1"/>
</dbReference>
<dbReference type="SUPFAM" id="SSF140383">
    <property type="entry name" value="BSD domain-like"/>
    <property type="match status" value="1"/>
</dbReference>
<feature type="compositionally biased region" description="Polar residues" evidence="1">
    <location>
        <begin position="1"/>
        <end position="29"/>
    </location>
</feature>
<dbReference type="GO" id="GO:0006289">
    <property type="term" value="P:nucleotide-excision repair"/>
    <property type="evidence" value="ECO:0007669"/>
    <property type="project" value="InterPro"/>
</dbReference>
<dbReference type="Proteomes" id="UP001221898">
    <property type="component" value="Unassembled WGS sequence"/>
</dbReference>
<dbReference type="PANTHER" id="PTHR12856">
    <property type="entry name" value="TRANSCRIPTION INITIATION FACTOR IIH-RELATED"/>
    <property type="match status" value="1"/>
</dbReference>
<dbReference type="GO" id="GO:0006351">
    <property type="term" value="P:DNA-templated transcription"/>
    <property type="evidence" value="ECO:0007669"/>
    <property type="project" value="InterPro"/>
</dbReference>
<dbReference type="InterPro" id="IPR005607">
    <property type="entry name" value="BSD_dom"/>
</dbReference>
<dbReference type="PROSITE" id="PS50858">
    <property type="entry name" value="BSD"/>
    <property type="match status" value="1"/>
</dbReference>
<proteinExistence type="predicted"/>
<organism evidence="3 4">
    <name type="scientific">Aldrovandia affinis</name>
    <dbReference type="NCBI Taxonomy" id="143900"/>
    <lineage>
        <taxon>Eukaryota</taxon>
        <taxon>Metazoa</taxon>
        <taxon>Chordata</taxon>
        <taxon>Craniata</taxon>
        <taxon>Vertebrata</taxon>
        <taxon>Euteleostomi</taxon>
        <taxon>Actinopterygii</taxon>
        <taxon>Neopterygii</taxon>
        <taxon>Teleostei</taxon>
        <taxon>Notacanthiformes</taxon>
        <taxon>Halosauridae</taxon>
        <taxon>Aldrovandia</taxon>
    </lineage>
</organism>
<evidence type="ECO:0000259" key="2">
    <source>
        <dbReference type="PROSITE" id="PS50858"/>
    </source>
</evidence>
<comment type="caution">
    <text evidence="3">The sequence shown here is derived from an EMBL/GenBank/DDBJ whole genome shotgun (WGS) entry which is preliminary data.</text>
</comment>
<feature type="domain" description="BSD" evidence="2">
    <location>
        <begin position="38"/>
        <end position="85"/>
    </location>
</feature>
<name>A0AAD7VXZ3_9TELE</name>
<evidence type="ECO:0000256" key="1">
    <source>
        <dbReference type="SAM" id="MobiDB-lite"/>
    </source>
</evidence>
<reference evidence="3" key="1">
    <citation type="journal article" date="2023" name="Science">
        <title>Genome structures resolve the early diversification of teleost fishes.</title>
        <authorList>
            <person name="Parey E."/>
            <person name="Louis A."/>
            <person name="Montfort J."/>
            <person name="Bouchez O."/>
            <person name="Roques C."/>
            <person name="Iampietro C."/>
            <person name="Lluch J."/>
            <person name="Castinel A."/>
            <person name="Donnadieu C."/>
            <person name="Desvignes T."/>
            <person name="Floi Bucao C."/>
            <person name="Jouanno E."/>
            <person name="Wen M."/>
            <person name="Mejri S."/>
            <person name="Dirks R."/>
            <person name="Jansen H."/>
            <person name="Henkel C."/>
            <person name="Chen W.J."/>
            <person name="Zahm M."/>
            <person name="Cabau C."/>
            <person name="Klopp C."/>
            <person name="Thompson A.W."/>
            <person name="Robinson-Rechavi M."/>
            <person name="Braasch I."/>
            <person name="Lecointre G."/>
            <person name="Bobe J."/>
            <person name="Postlethwait J.H."/>
            <person name="Berthelot C."/>
            <person name="Roest Crollius H."/>
            <person name="Guiguen Y."/>
        </authorList>
    </citation>
    <scope>NUCLEOTIDE SEQUENCE</scope>
    <source>
        <strain evidence="3">NC1722</strain>
    </source>
</reference>
<feature type="region of interest" description="Disordered" evidence="1">
    <location>
        <begin position="1"/>
        <end position="30"/>
    </location>
</feature>
<dbReference type="SMART" id="SM00751">
    <property type="entry name" value="BSD"/>
    <property type="match status" value="1"/>
</dbReference>
<keyword evidence="4" id="KW-1185">Reference proteome</keyword>
<dbReference type="InterPro" id="IPR027079">
    <property type="entry name" value="Tfb1/GTF2H1"/>
</dbReference>
<evidence type="ECO:0000313" key="3">
    <source>
        <dbReference type="EMBL" id="KAJ8358078.1"/>
    </source>
</evidence>
<sequence>MARPRSSCSWCSTQEIAPRSTSPTRQAPSATAILPRTCYSKFKKKANKELEEKNRMLQEDPVLFQLYKDLVVSQVISAEEFWANRTPWTTPIQAASKESASLQRFWDAVNDQASETSSMDGNSRD</sequence>
<dbReference type="AlphaFoldDB" id="A0AAD7VXZ3"/>